<reference evidence="1" key="1">
    <citation type="submission" date="2024-11" db="EMBL/GenBank/DDBJ databases">
        <title>Description of Massilia orientalis sp. nov., isolated from rhizosphere soil of Ageratina adenophora.</title>
        <authorList>
            <person name="Wang Y."/>
        </authorList>
    </citation>
    <scope>NUCLEOTIDE SEQUENCE</scope>
    <source>
        <strain evidence="1">YIM B02787</strain>
    </source>
</reference>
<sequence>MALPKATQRIVFAEQLLRQGHPRELIASRLCARYGVHVSQAYRDLNAALDIPPSLSHGMRMDEPTIKSNE</sequence>
<organism evidence="1 2">
    <name type="scientific">Massilia orientalis</name>
    <dbReference type="NCBI Taxonomy" id="3050128"/>
    <lineage>
        <taxon>Bacteria</taxon>
        <taxon>Pseudomonadati</taxon>
        <taxon>Pseudomonadota</taxon>
        <taxon>Betaproteobacteria</taxon>
        <taxon>Burkholderiales</taxon>
        <taxon>Oxalobacteraceae</taxon>
        <taxon>Telluria group</taxon>
        <taxon>Massilia</taxon>
    </lineage>
</organism>
<evidence type="ECO:0000313" key="2">
    <source>
        <dbReference type="Proteomes" id="UP001168096"/>
    </source>
</evidence>
<dbReference type="EMBL" id="JASNRB020000019">
    <property type="protein sequence ID" value="MFJ1471168.1"/>
    <property type="molecule type" value="Genomic_DNA"/>
</dbReference>
<name>A0ACC7MJ08_9BURK</name>
<proteinExistence type="predicted"/>
<protein>
    <submittedName>
        <fullName evidence="1">Uncharacterized protein</fullName>
    </submittedName>
</protein>
<comment type="caution">
    <text evidence="1">The sequence shown here is derived from an EMBL/GenBank/DDBJ whole genome shotgun (WGS) entry which is preliminary data.</text>
</comment>
<evidence type="ECO:0000313" key="1">
    <source>
        <dbReference type="EMBL" id="MFJ1471168.1"/>
    </source>
</evidence>
<keyword evidence="2" id="KW-1185">Reference proteome</keyword>
<gene>
    <name evidence="1" type="ORF">QPK29_025900</name>
</gene>
<accession>A0ACC7MJ08</accession>
<dbReference type="Proteomes" id="UP001168096">
    <property type="component" value="Unassembled WGS sequence"/>
</dbReference>